<dbReference type="PANTHER" id="PTHR43794:SF5">
    <property type="entry name" value="CHLOROHYDROLASE FAMILY PROTEIN"/>
    <property type="match status" value="1"/>
</dbReference>
<evidence type="ECO:0000313" key="2">
    <source>
        <dbReference type="EMBL" id="GGZ46796.1"/>
    </source>
</evidence>
<evidence type="ECO:0000259" key="1">
    <source>
        <dbReference type="Pfam" id="PF01979"/>
    </source>
</evidence>
<gene>
    <name evidence="2" type="primary">mtaD</name>
    <name evidence="2" type="ORF">GCM10008088_05310</name>
</gene>
<reference evidence="3" key="1">
    <citation type="journal article" date="2019" name="Int. J. Syst. Evol. Microbiol.">
        <title>The Global Catalogue of Microorganisms (GCM) 10K type strain sequencing project: providing services to taxonomists for standard genome sequencing and annotation.</title>
        <authorList>
            <consortium name="The Broad Institute Genomics Platform"/>
            <consortium name="The Broad Institute Genome Sequencing Center for Infectious Disease"/>
            <person name="Wu L."/>
            <person name="Ma J."/>
        </authorList>
    </citation>
    <scope>NUCLEOTIDE SEQUENCE [LARGE SCALE GENOMIC DNA]</scope>
    <source>
        <strain evidence="3">KCTC 12708</strain>
    </source>
</reference>
<dbReference type="RefSeq" id="WP_027886137.1">
    <property type="nucleotide sequence ID" value="NZ_BMWY01000001.1"/>
</dbReference>
<feature type="domain" description="Amidohydrolase-related" evidence="1">
    <location>
        <begin position="42"/>
        <end position="383"/>
    </location>
</feature>
<name>A0ABQ3BID5_9FLAO</name>
<protein>
    <submittedName>
        <fullName evidence="2">Cytosine deaminase</fullName>
    </submittedName>
</protein>
<dbReference type="GeneID" id="94368182"/>
<dbReference type="Pfam" id="PF01979">
    <property type="entry name" value="Amidohydro_1"/>
    <property type="match status" value="1"/>
</dbReference>
<organism evidence="2 3">
    <name type="scientific">Mesonia mobilis</name>
    <dbReference type="NCBI Taxonomy" id="369791"/>
    <lineage>
        <taxon>Bacteria</taxon>
        <taxon>Pseudomonadati</taxon>
        <taxon>Bacteroidota</taxon>
        <taxon>Flavobacteriia</taxon>
        <taxon>Flavobacteriales</taxon>
        <taxon>Flavobacteriaceae</taxon>
        <taxon>Mesonia</taxon>
    </lineage>
</organism>
<evidence type="ECO:0000313" key="3">
    <source>
        <dbReference type="Proteomes" id="UP000615593"/>
    </source>
</evidence>
<dbReference type="InterPro" id="IPR032466">
    <property type="entry name" value="Metal_Hydrolase"/>
</dbReference>
<sequence length="414" mass="45918">MDDDLGELIQTDILVENGKIKKIGEHISASSGIQKIDGSNHIVMPGLMDNHWHTWTSLLKSMSGNSKKEAYFKVTEEYGKLYQPETMYLATKFALAEAIHSGITTINDFNHNARNAEFVWASFEAIKEMGLKGRVSYGYYRDLKSEEPTPFSEIENVLQQKKSQEGYEDIKLGFGSRAVGYPYLKKDWEQARALNMPIAIHASSTPKDKNQIQQLSKWQLLGNDVNIIHANAITDEEITAVKNSGASITMTPYSEMRIGFGFPQVNRLVNQDIRLGVGVDSTALSGSSNLLNTLKLLENVANAQAMSEFGVASHRLLKMATIDAAKILGISDQTGSITEGKQADLIMINRDHINLSSGNKLEKLVIEAAQNFNIDFVASKGKILKQNGELTQIDEGELKNEVNNTFGKMTKRLN</sequence>
<dbReference type="InterPro" id="IPR006680">
    <property type="entry name" value="Amidohydro-rel"/>
</dbReference>
<dbReference type="InterPro" id="IPR050287">
    <property type="entry name" value="MTA/SAH_deaminase"/>
</dbReference>
<dbReference type="InterPro" id="IPR011059">
    <property type="entry name" value="Metal-dep_hydrolase_composite"/>
</dbReference>
<dbReference type="EMBL" id="BMWY01000001">
    <property type="protein sequence ID" value="GGZ46796.1"/>
    <property type="molecule type" value="Genomic_DNA"/>
</dbReference>
<accession>A0ABQ3BID5</accession>
<dbReference type="SUPFAM" id="SSF51556">
    <property type="entry name" value="Metallo-dependent hydrolases"/>
    <property type="match status" value="1"/>
</dbReference>
<dbReference type="Proteomes" id="UP000615593">
    <property type="component" value="Unassembled WGS sequence"/>
</dbReference>
<comment type="caution">
    <text evidence="2">The sequence shown here is derived from an EMBL/GenBank/DDBJ whole genome shotgun (WGS) entry which is preliminary data.</text>
</comment>
<dbReference type="Gene3D" id="2.30.40.10">
    <property type="entry name" value="Urease, subunit C, domain 1"/>
    <property type="match status" value="1"/>
</dbReference>
<dbReference type="SUPFAM" id="SSF51338">
    <property type="entry name" value="Composite domain of metallo-dependent hydrolases"/>
    <property type="match status" value="1"/>
</dbReference>
<dbReference type="PANTHER" id="PTHR43794">
    <property type="entry name" value="AMINOHYDROLASE SSNA-RELATED"/>
    <property type="match status" value="1"/>
</dbReference>
<proteinExistence type="predicted"/>
<keyword evidence="3" id="KW-1185">Reference proteome</keyword>
<dbReference type="Gene3D" id="3.20.20.140">
    <property type="entry name" value="Metal-dependent hydrolases"/>
    <property type="match status" value="1"/>
</dbReference>